<protein>
    <submittedName>
        <fullName evidence="8">Uncharacterized protein</fullName>
    </submittedName>
</protein>
<keyword evidence="3" id="KW-0963">Cytoplasm</keyword>
<dbReference type="Pfam" id="PF13932">
    <property type="entry name" value="SAM_GIDA_C"/>
    <property type="match status" value="1"/>
</dbReference>
<dbReference type="Pfam" id="PF02527">
    <property type="entry name" value="GidB"/>
    <property type="match status" value="1"/>
</dbReference>
<gene>
    <name evidence="8" type="ORF">CTOB1V02_LOCUS15598</name>
</gene>
<evidence type="ECO:0000256" key="1">
    <source>
        <dbReference type="ARBA" id="ARBA00001974"/>
    </source>
</evidence>
<organism evidence="8">
    <name type="scientific">Cyprideis torosa</name>
    <dbReference type="NCBI Taxonomy" id="163714"/>
    <lineage>
        <taxon>Eukaryota</taxon>
        <taxon>Metazoa</taxon>
        <taxon>Ecdysozoa</taxon>
        <taxon>Arthropoda</taxon>
        <taxon>Crustacea</taxon>
        <taxon>Oligostraca</taxon>
        <taxon>Ostracoda</taxon>
        <taxon>Podocopa</taxon>
        <taxon>Podocopida</taxon>
        <taxon>Cytherocopina</taxon>
        <taxon>Cytheroidea</taxon>
        <taxon>Cytherideidae</taxon>
        <taxon>Cyprideis</taxon>
    </lineage>
</organism>
<evidence type="ECO:0000256" key="7">
    <source>
        <dbReference type="ARBA" id="ARBA00022827"/>
    </source>
</evidence>
<evidence type="ECO:0000256" key="5">
    <source>
        <dbReference type="ARBA" id="ARBA00022630"/>
    </source>
</evidence>
<dbReference type="HAMAP" id="MF_00074">
    <property type="entry name" value="16SrRNA_methyltr_G"/>
    <property type="match status" value="1"/>
</dbReference>
<name>A0A7R8X0Q5_9CRUS</name>
<dbReference type="InterPro" id="IPR047001">
    <property type="entry name" value="MnmG_C_subdom"/>
</dbReference>
<proteinExistence type="inferred from homology"/>
<dbReference type="AlphaFoldDB" id="A0A7R8X0Q5"/>
<dbReference type="FunFam" id="1.10.150.570:FF:000001">
    <property type="entry name" value="tRNA uridine 5-carboxymethylaminomethyl modification enzyme MnmG"/>
    <property type="match status" value="1"/>
</dbReference>
<dbReference type="NCBIfam" id="TIGR00138">
    <property type="entry name" value="rsmG_gidB"/>
    <property type="match status" value="1"/>
</dbReference>
<keyword evidence="7" id="KW-0274">FAD</keyword>
<evidence type="ECO:0000313" key="8">
    <source>
        <dbReference type="EMBL" id="CAD7237783.1"/>
    </source>
</evidence>
<comment type="similarity">
    <text evidence="2">Belongs to the MnmG family.</text>
</comment>
<dbReference type="PANTHER" id="PTHR31760">
    <property type="entry name" value="S-ADENOSYL-L-METHIONINE-DEPENDENT METHYLTRANSFERASES SUPERFAMILY PROTEIN"/>
    <property type="match status" value="1"/>
</dbReference>
<dbReference type="SMART" id="SM01228">
    <property type="entry name" value="GIDA_assoc_3"/>
    <property type="match status" value="1"/>
</dbReference>
<accession>A0A7R8X0Q5</accession>
<dbReference type="InterPro" id="IPR003682">
    <property type="entry name" value="rRNA_ssu_MeTfrase_G"/>
</dbReference>
<keyword evidence="4" id="KW-0698">rRNA processing</keyword>
<dbReference type="GO" id="GO:0005739">
    <property type="term" value="C:mitochondrion"/>
    <property type="evidence" value="ECO:0007669"/>
    <property type="project" value="GOC"/>
</dbReference>
<keyword evidence="5" id="KW-0285">Flavoprotein</keyword>
<dbReference type="OrthoDB" id="5669at2759"/>
<dbReference type="EMBL" id="OB691910">
    <property type="protein sequence ID" value="CAD7237783.1"/>
    <property type="molecule type" value="Genomic_DNA"/>
</dbReference>
<dbReference type="GO" id="GO:0005829">
    <property type="term" value="C:cytosol"/>
    <property type="evidence" value="ECO:0007669"/>
    <property type="project" value="TreeGrafter"/>
</dbReference>
<dbReference type="SUPFAM" id="SSF53335">
    <property type="entry name" value="S-adenosyl-L-methionine-dependent methyltransferases"/>
    <property type="match status" value="1"/>
</dbReference>
<dbReference type="InterPro" id="IPR044920">
    <property type="entry name" value="MnmG_C_subdom_sf"/>
</dbReference>
<evidence type="ECO:0000256" key="4">
    <source>
        <dbReference type="ARBA" id="ARBA00022552"/>
    </source>
</evidence>
<dbReference type="GO" id="GO:0070899">
    <property type="term" value="P:mitochondrial tRNA wobble uridine modification"/>
    <property type="evidence" value="ECO:0007669"/>
    <property type="project" value="UniProtKB-ARBA"/>
</dbReference>
<dbReference type="GO" id="GO:0070043">
    <property type="term" value="F:rRNA (guanine-N7-)-methyltransferase activity"/>
    <property type="evidence" value="ECO:0007669"/>
    <property type="project" value="TreeGrafter"/>
</dbReference>
<dbReference type="PANTHER" id="PTHR31760:SF0">
    <property type="entry name" value="S-ADENOSYL-L-METHIONINE-DEPENDENT METHYLTRANSFERASES SUPERFAMILY PROTEIN"/>
    <property type="match status" value="1"/>
</dbReference>
<dbReference type="Gene3D" id="1.10.150.570">
    <property type="entry name" value="GidA associated domain, C-terminal subdomain"/>
    <property type="match status" value="1"/>
</dbReference>
<evidence type="ECO:0000256" key="6">
    <source>
        <dbReference type="ARBA" id="ARBA00022679"/>
    </source>
</evidence>
<evidence type="ECO:0000256" key="2">
    <source>
        <dbReference type="ARBA" id="ARBA00007653"/>
    </source>
</evidence>
<comment type="cofactor">
    <cofactor evidence="1">
        <name>FAD</name>
        <dbReference type="ChEBI" id="CHEBI:57692"/>
    </cofactor>
</comment>
<dbReference type="Gene3D" id="3.40.50.150">
    <property type="entry name" value="Vaccinia Virus protein VP39"/>
    <property type="match status" value="1"/>
</dbReference>
<sequence>MQKEESRAIPADFNYRALSGLSNELVQKLETIRPVNLGQAGRIEGITPAALTLILAHLRRLAVRGGGAAKNLAQVSRETILRLSIYHALLNKWQAKTNLIAPGTLPDYWTRHVADSLQLYALIRKSPGALPHYWIDIGSGGGFPGLVLACLFAAESTTDQVFSIVLVESIQKKCSFLRRVISECSINARFDIAQVECNRIESATERFANAELVTARALASLEKLLEFTGKFLQAEQGISRRALFHKGRDYRREIQESRGKWDFDLLVHPSRIDPESVILEISNVSLHGR</sequence>
<evidence type="ECO:0000256" key="3">
    <source>
        <dbReference type="ARBA" id="ARBA00022490"/>
    </source>
</evidence>
<reference evidence="8" key="1">
    <citation type="submission" date="2020-11" db="EMBL/GenBank/DDBJ databases">
        <authorList>
            <person name="Tran Van P."/>
        </authorList>
    </citation>
    <scope>NUCLEOTIDE SEQUENCE</scope>
</reference>
<keyword evidence="6" id="KW-0808">Transferase</keyword>
<dbReference type="InterPro" id="IPR026904">
    <property type="entry name" value="MnmG_C"/>
</dbReference>
<dbReference type="InterPro" id="IPR029063">
    <property type="entry name" value="SAM-dependent_MTases_sf"/>
</dbReference>